<dbReference type="Pfam" id="PF13426">
    <property type="entry name" value="PAS_9"/>
    <property type="match status" value="1"/>
</dbReference>
<proteinExistence type="predicted"/>
<dbReference type="RefSeq" id="WP_092641323.1">
    <property type="nucleotide sequence ID" value="NZ_FNPX01000001.1"/>
</dbReference>
<dbReference type="Pfam" id="PF02954">
    <property type="entry name" value="HTH_8"/>
    <property type="match status" value="1"/>
</dbReference>
<dbReference type="CDD" id="cd00130">
    <property type="entry name" value="PAS"/>
    <property type="match status" value="1"/>
</dbReference>
<dbReference type="PRINTS" id="PR01590">
    <property type="entry name" value="HTHFIS"/>
</dbReference>
<dbReference type="OrthoDB" id="5499170at2"/>
<dbReference type="InterPro" id="IPR009057">
    <property type="entry name" value="Homeodomain-like_sf"/>
</dbReference>
<dbReference type="Proteomes" id="UP000198914">
    <property type="component" value="Unassembled WGS sequence"/>
</dbReference>
<feature type="domain" description="PAS" evidence="1">
    <location>
        <begin position="265"/>
        <end position="332"/>
    </location>
</feature>
<dbReference type="InterPro" id="IPR002197">
    <property type="entry name" value="HTH_Fis"/>
</dbReference>
<feature type="domain" description="PAS" evidence="1">
    <location>
        <begin position="146"/>
        <end position="218"/>
    </location>
</feature>
<dbReference type="AlphaFoldDB" id="A0A1H3JIJ2"/>
<sequence length="458" mass="49560">MSVRKTEATREFDHITAETSIADVIFVLSSDDHIVQIRANGSKPLPESDDWVGKRIYDILSRSSQAQFIRARKSLDEGVSSRARTQISLPLDDRSDLVLSVVLRSREDGYQIVGLDQSPLADAVARADRLQSALEAAHEEDHMTKGLNRILLTHLESAIVLVDAHTGRILDLSKPAVALLGLPSDTHGAFSTGMAFTQCFEGRRRSEFIDSLCSAASSNRTVTAELRGSNGTVVLRPQLSRASDPVILVCRLTHLSDAGTSDGPQGFTALSQASPDSMICLDDQGHITRMNPAFLRMVGAASESVVADRSITGFLLRGTIDLKAMTDQNRPRTFSTQVVGLTGQRLPVEITVSDLPDGGHGLILRDVSLANVIRDTAETQGTAEQPLLASADAARQVGRVPLRDIVASMTDTIERDCVEAAINLTQNNRVAAAEMLGLSRQSLYVKLRKFGLLDKGDQ</sequence>
<dbReference type="Gene3D" id="1.10.10.60">
    <property type="entry name" value="Homeodomain-like"/>
    <property type="match status" value="1"/>
</dbReference>
<name>A0A1H3JIJ2_9RHOB</name>
<gene>
    <name evidence="2" type="ORF">SAMN05444004_101346</name>
</gene>
<dbReference type="SMART" id="SM00091">
    <property type="entry name" value="PAS"/>
    <property type="match status" value="3"/>
</dbReference>
<dbReference type="Gene3D" id="3.30.450.20">
    <property type="entry name" value="PAS domain"/>
    <property type="match status" value="3"/>
</dbReference>
<dbReference type="InterPro" id="IPR000014">
    <property type="entry name" value="PAS"/>
</dbReference>
<protein>
    <submittedName>
        <fullName evidence="2">Transcriptional regulator PpsR</fullName>
    </submittedName>
</protein>
<dbReference type="EMBL" id="FNPX01000001">
    <property type="protein sequence ID" value="SDY39751.1"/>
    <property type="molecule type" value="Genomic_DNA"/>
</dbReference>
<dbReference type="NCBIfam" id="TIGR00229">
    <property type="entry name" value="sensory_box"/>
    <property type="match status" value="1"/>
</dbReference>
<evidence type="ECO:0000313" key="3">
    <source>
        <dbReference type="Proteomes" id="UP000198914"/>
    </source>
</evidence>
<feature type="domain" description="PAS" evidence="1">
    <location>
        <begin position="11"/>
        <end position="77"/>
    </location>
</feature>
<dbReference type="GO" id="GO:0043565">
    <property type="term" value="F:sequence-specific DNA binding"/>
    <property type="evidence" value="ECO:0007669"/>
    <property type="project" value="InterPro"/>
</dbReference>
<evidence type="ECO:0000259" key="1">
    <source>
        <dbReference type="SMART" id="SM00091"/>
    </source>
</evidence>
<organism evidence="2 3">
    <name type="scientific">Jannaschia faecimaris</name>
    <dbReference type="NCBI Taxonomy" id="1244108"/>
    <lineage>
        <taxon>Bacteria</taxon>
        <taxon>Pseudomonadati</taxon>
        <taxon>Pseudomonadota</taxon>
        <taxon>Alphaproteobacteria</taxon>
        <taxon>Rhodobacterales</taxon>
        <taxon>Roseobacteraceae</taxon>
        <taxon>Jannaschia</taxon>
    </lineage>
</organism>
<dbReference type="SUPFAM" id="SSF55785">
    <property type="entry name" value="PYP-like sensor domain (PAS domain)"/>
    <property type="match status" value="1"/>
</dbReference>
<dbReference type="STRING" id="1244108.SAMN05444004_101346"/>
<evidence type="ECO:0000313" key="2">
    <source>
        <dbReference type="EMBL" id="SDY39751.1"/>
    </source>
</evidence>
<dbReference type="InterPro" id="IPR035965">
    <property type="entry name" value="PAS-like_dom_sf"/>
</dbReference>
<reference evidence="3" key="1">
    <citation type="submission" date="2016-10" db="EMBL/GenBank/DDBJ databases">
        <authorList>
            <person name="Varghese N."/>
            <person name="Submissions S."/>
        </authorList>
    </citation>
    <scope>NUCLEOTIDE SEQUENCE [LARGE SCALE GENOMIC DNA]</scope>
    <source>
        <strain evidence="3">DSM 100420</strain>
    </source>
</reference>
<dbReference type="SUPFAM" id="SSF46689">
    <property type="entry name" value="Homeodomain-like"/>
    <property type="match status" value="1"/>
</dbReference>
<keyword evidence="3" id="KW-1185">Reference proteome</keyword>
<accession>A0A1H3JIJ2</accession>